<evidence type="ECO:0000313" key="1">
    <source>
        <dbReference type="EMBL" id="PPJ75580.1"/>
    </source>
</evidence>
<accession>A0A2A1K6C6</accession>
<gene>
    <name evidence="1" type="ORF">CV019_05525</name>
</gene>
<dbReference type="EMBL" id="PGWX01000258">
    <property type="protein sequence ID" value="PPJ75580.1"/>
    <property type="molecule type" value="Genomic_DNA"/>
</dbReference>
<sequence length="307" mass="35675">MSDIIPFPKLQQKLYKDIKSSHNSQHYETVYQLIEDYEAQFELDETLALIKCDMLYHLNSFLELREEAIVLLKRGIQAYDELMLYYIKALNGLGQYYESVNVINQIIDEVQSHKTRMALFPLKEYAQSQLNEDKHITSQSLAKFNTLNLNEQIQLVLKLIDNGHYEFKETIAFLLSNEVEADNLKSLMLEFLRFAGYNTPININKMNYSVNVIPNELNGLEHTELKTQVIPRVIDKLENGALNIIDEAIHTMNNHAILLYPLNVFDLYTCDDWITGYDVYFKSMIGIQTNEDSLKILNFINSLDGQI</sequence>
<reference evidence="1 2" key="1">
    <citation type="submission" date="2017-11" db="EMBL/GenBank/DDBJ databases">
        <authorList>
            <person name="Founou R.C."/>
            <person name="Founou L."/>
            <person name="Allam M."/>
            <person name="Ismail A."/>
            <person name="Essack S.Y."/>
        </authorList>
    </citation>
    <scope>NUCLEOTIDE SEQUENCE [LARGE SCALE GENOMIC DNA]</scope>
    <source>
        <strain evidence="1 2">G811N2B1</strain>
    </source>
</reference>
<dbReference type="RefSeq" id="WP_011275547.1">
    <property type="nucleotide sequence ID" value="NZ_CABMHO010000062.1"/>
</dbReference>
<organism evidence="1 2">
    <name type="scientific">Staphylococcus haemolyticus</name>
    <dbReference type="NCBI Taxonomy" id="1283"/>
    <lineage>
        <taxon>Bacteria</taxon>
        <taxon>Bacillati</taxon>
        <taxon>Bacillota</taxon>
        <taxon>Bacilli</taxon>
        <taxon>Bacillales</taxon>
        <taxon>Staphylococcaceae</taxon>
        <taxon>Staphylococcus</taxon>
    </lineage>
</organism>
<dbReference type="STRING" id="1283.ShL2_01133"/>
<dbReference type="AlphaFoldDB" id="A0A2A1K6C6"/>
<evidence type="ECO:0000313" key="2">
    <source>
        <dbReference type="Proteomes" id="UP000238153"/>
    </source>
</evidence>
<dbReference type="Proteomes" id="UP000238153">
    <property type="component" value="Unassembled WGS sequence"/>
</dbReference>
<name>A0A2A1K6C6_STAHA</name>
<dbReference type="OMA" id="LHFSRQM"/>
<protein>
    <submittedName>
        <fullName evidence="1">Uncharacterized protein</fullName>
    </submittedName>
</protein>
<comment type="caution">
    <text evidence="1">The sequence shown here is derived from an EMBL/GenBank/DDBJ whole genome shotgun (WGS) entry which is preliminary data.</text>
</comment>
<proteinExistence type="predicted"/>